<sequence>MRILIPYIFLLIASQVSAQSDEKQIKKTSQVSLEGMLGISVGNDFYAVNVGGPLLFLVVNENVKFGVGALPSIYLLNGKLGARLGVSPRIDFKNIALIAPFYHRDTTGEWIWSVGMG</sequence>
<protein>
    <recommendedName>
        <fullName evidence="4">Outer membrane protein beta-barrel domain-containing protein</fullName>
    </recommendedName>
</protein>
<comment type="caution">
    <text evidence="2">The sequence shown here is derived from an EMBL/GenBank/DDBJ whole genome shotgun (WGS) entry which is preliminary data.</text>
</comment>
<gene>
    <name evidence="2" type="ORF">GCM10008106_04930</name>
</gene>
<keyword evidence="3" id="KW-1185">Reference proteome</keyword>
<evidence type="ECO:0008006" key="4">
    <source>
        <dbReference type="Google" id="ProtNLM"/>
    </source>
</evidence>
<feature type="signal peptide" evidence="1">
    <location>
        <begin position="1"/>
        <end position="18"/>
    </location>
</feature>
<proteinExistence type="predicted"/>
<reference evidence="2" key="2">
    <citation type="submission" date="2020-09" db="EMBL/GenBank/DDBJ databases">
        <authorList>
            <person name="Sun Q."/>
            <person name="Kim S."/>
        </authorList>
    </citation>
    <scope>NUCLEOTIDE SEQUENCE</scope>
    <source>
        <strain evidence="2">KCTC 23224</strain>
    </source>
</reference>
<dbReference type="Proteomes" id="UP000642809">
    <property type="component" value="Unassembled WGS sequence"/>
</dbReference>
<dbReference type="EMBL" id="BMYF01000002">
    <property type="protein sequence ID" value="GHB27212.1"/>
    <property type="molecule type" value="Genomic_DNA"/>
</dbReference>
<organism evidence="2 3">
    <name type="scientific">Mongoliitalea lutea</name>
    <dbReference type="NCBI Taxonomy" id="849756"/>
    <lineage>
        <taxon>Bacteria</taxon>
        <taxon>Pseudomonadati</taxon>
        <taxon>Bacteroidota</taxon>
        <taxon>Cytophagia</taxon>
        <taxon>Cytophagales</taxon>
        <taxon>Cyclobacteriaceae</taxon>
        <taxon>Mongoliitalea</taxon>
    </lineage>
</organism>
<name>A0A8J3CWH6_9BACT</name>
<evidence type="ECO:0000313" key="3">
    <source>
        <dbReference type="Proteomes" id="UP000642809"/>
    </source>
</evidence>
<evidence type="ECO:0000313" key="2">
    <source>
        <dbReference type="EMBL" id="GHB27212.1"/>
    </source>
</evidence>
<keyword evidence="1" id="KW-0732">Signal</keyword>
<accession>A0A8J3CWH6</accession>
<feature type="chain" id="PRO_5035249092" description="Outer membrane protein beta-barrel domain-containing protein" evidence="1">
    <location>
        <begin position="19"/>
        <end position="117"/>
    </location>
</feature>
<evidence type="ECO:0000256" key="1">
    <source>
        <dbReference type="SAM" id="SignalP"/>
    </source>
</evidence>
<dbReference type="AlphaFoldDB" id="A0A8J3CWH6"/>
<dbReference type="RefSeq" id="WP_189578861.1">
    <property type="nucleotide sequence ID" value="NZ_BMYF01000002.1"/>
</dbReference>
<reference evidence="2" key="1">
    <citation type="journal article" date="2014" name="Int. J. Syst. Evol. Microbiol.">
        <title>Complete genome sequence of Corynebacterium casei LMG S-19264T (=DSM 44701T), isolated from a smear-ripened cheese.</title>
        <authorList>
            <consortium name="US DOE Joint Genome Institute (JGI-PGF)"/>
            <person name="Walter F."/>
            <person name="Albersmeier A."/>
            <person name="Kalinowski J."/>
            <person name="Ruckert C."/>
        </authorList>
    </citation>
    <scope>NUCLEOTIDE SEQUENCE</scope>
    <source>
        <strain evidence="2">KCTC 23224</strain>
    </source>
</reference>